<feature type="compositionally biased region" description="Basic and acidic residues" evidence="5">
    <location>
        <begin position="202"/>
        <end position="212"/>
    </location>
</feature>
<evidence type="ECO:0000313" key="6">
    <source>
        <dbReference type="EMBL" id="KAG8511051.1"/>
    </source>
</evidence>
<dbReference type="InterPro" id="IPR053709">
    <property type="entry name" value="eRP_eS24_sf"/>
</dbReference>
<dbReference type="Pfam" id="PF01282">
    <property type="entry name" value="Ribosomal_S24e"/>
    <property type="match status" value="1"/>
</dbReference>
<feature type="compositionally biased region" description="Basic and acidic residues" evidence="5">
    <location>
        <begin position="221"/>
        <end position="239"/>
    </location>
</feature>
<dbReference type="GO" id="GO:0006488">
    <property type="term" value="P:dolichol-linked oligosaccharide biosynthetic process"/>
    <property type="evidence" value="ECO:0007669"/>
    <property type="project" value="InterPro"/>
</dbReference>
<dbReference type="Pfam" id="PF08660">
    <property type="entry name" value="Alg14"/>
    <property type="match status" value="1"/>
</dbReference>
<sequence>MRLLFAWGGHTTEILRLLEKLSDAYSPRYYVIADTDKMSEQKIKSFEQNRDKGDPSTMSSKYTVHRIPRSREVKQPWLSTVLTTLYATWFSFPLMLREKPDLVRGAITEGEIAWRSITAMNNSVAIQPRKFAANQLPQRKQMATDVLHPGTATTPKTEIWEKLTKMYKTSLDVISVYGSRAHFEGGKTTGFDLVYDSMDNAKKNDPQHRREGLTPSCETWPVREEETQENRQSKAKTEWRQSGAAKASVGRLSRGNPVDEDDNDDDDGGDDDGDAGDDGGGVIVVADLPD</sequence>
<evidence type="ECO:0000256" key="1">
    <source>
        <dbReference type="ARBA" id="ARBA00022980"/>
    </source>
</evidence>
<keyword evidence="7" id="KW-1185">Reference proteome</keyword>
<name>A0A8J6A0F5_GALPY</name>
<comment type="caution">
    <text evidence="6">The sequence shown here is derived from an EMBL/GenBank/DDBJ whole genome shotgun (WGS) entry which is preliminary data.</text>
</comment>
<protein>
    <recommendedName>
        <fullName evidence="3">Small ribosomal subunit protein eS24</fullName>
    </recommendedName>
    <alternativeName>
        <fullName evidence="4">40S ribosomal protein S24</fullName>
    </alternativeName>
</protein>
<feature type="region of interest" description="Disordered" evidence="5">
    <location>
        <begin position="202"/>
        <end position="290"/>
    </location>
</feature>
<dbReference type="SUPFAM" id="SSF54189">
    <property type="entry name" value="Ribosomal proteins S24e, L23 and L15e"/>
    <property type="match status" value="1"/>
</dbReference>
<dbReference type="InterPro" id="IPR001976">
    <property type="entry name" value="Ribosomal_eS24"/>
</dbReference>
<dbReference type="OrthoDB" id="17098at2759"/>
<evidence type="ECO:0000256" key="3">
    <source>
        <dbReference type="ARBA" id="ARBA00035149"/>
    </source>
</evidence>
<accession>A0A8J6A0F5</accession>
<evidence type="ECO:0000256" key="2">
    <source>
        <dbReference type="ARBA" id="ARBA00023274"/>
    </source>
</evidence>
<dbReference type="GO" id="GO:0003735">
    <property type="term" value="F:structural constituent of ribosome"/>
    <property type="evidence" value="ECO:0007669"/>
    <property type="project" value="InterPro"/>
</dbReference>
<reference evidence="6" key="1">
    <citation type="journal article" date="2021" name="Evol. Appl.">
        <title>The genome of the Pyrenean desman and the effects of bottlenecks and inbreeding on the genomic landscape of an endangered species.</title>
        <authorList>
            <person name="Escoda L."/>
            <person name="Castresana J."/>
        </authorList>
    </citation>
    <scope>NUCLEOTIDE SEQUENCE</scope>
    <source>
        <strain evidence="6">IBE-C5619</strain>
    </source>
</reference>
<dbReference type="Proteomes" id="UP000700334">
    <property type="component" value="Unassembled WGS sequence"/>
</dbReference>
<proteinExistence type="predicted"/>
<dbReference type="GO" id="GO:0016740">
    <property type="term" value="F:transferase activity"/>
    <property type="evidence" value="ECO:0007669"/>
    <property type="project" value="UniProtKB-KW"/>
</dbReference>
<evidence type="ECO:0000256" key="5">
    <source>
        <dbReference type="SAM" id="MobiDB-lite"/>
    </source>
</evidence>
<dbReference type="GO" id="GO:0044391">
    <property type="term" value="C:ribosomal subunit"/>
    <property type="evidence" value="ECO:0007669"/>
    <property type="project" value="UniProtKB-ARBA"/>
</dbReference>
<dbReference type="GO" id="GO:0006412">
    <property type="term" value="P:translation"/>
    <property type="evidence" value="ECO:0007669"/>
    <property type="project" value="InterPro"/>
</dbReference>
<organism evidence="6 7">
    <name type="scientific">Galemys pyrenaicus</name>
    <name type="common">Iberian desman</name>
    <name type="synonym">Pyrenean desman</name>
    <dbReference type="NCBI Taxonomy" id="202257"/>
    <lineage>
        <taxon>Eukaryota</taxon>
        <taxon>Metazoa</taxon>
        <taxon>Chordata</taxon>
        <taxon>Craniata</taxon>
        <taxon>Vertebrata</taxon>
        <taxon>Euteleostomi</taxon>
        <taxon>Mammalia</taxon>
        <taxon>Eutheria</taxon>
        <taxon>Laurasiatheria</taxon>
        <taxon>Eulipotyphla</taxon>
        <taxon>Talpidae</taxon>
        <taxon>Galemys</taxon>
    </lineage>
</organism>
<feature type="compositionally biased region" description="Acidic residues" evidence="5">
    <location>
        <begin position="258"/>
        <end position="277"/>
    </location>
</feature>
<gene>
    <name evidence="6" type="ORF">J0S82_017857</name>
</gene>
<dbReference type="PANTHER" id="PTHR10496">
    <property type="entry name" value="40S RIBOSOMAL PROTEIN S24"/>
    <property type="match status" value="1"/>
</dbReference>
<evidence type="ECO:0000313" key="7">
    <source>
        <dbReference type="Proteomes" id="UP000700334"/>
    </source>
</evidence>
<keyword evidence="2" id="KW-0687">Ribonucleoprotein</keyword>
<dbReference type="Gene3D" id="3.40.50.2000">
    <property type="entry name" value="Glycogen Phosphorylase B"/>
    <property type="match status" value="1"/>
</dbReference>
<dbReference type="InterPro" id="IPR012678">
    <property type="entry name" value="Ribosomal_uL23/eL15/eS24_sf"/>
</dbReference>
<dbReference type="Gene3D" id="3.30.70.3370">
    <property type="match status" value="1"/>
</dbReference>
<evidence type="ECO:0000256" key="4">
    <source>
        <dbReference type="ARBA" id="ARBA00035458"/>
    </source>
</evidence>
<keyword evidence="1" id="KW-0689">Ribosomal protein</keyword>
<dbReference type="InterPro" id="IPR013969">
    <property type="entry name" value="Oligosacch_biosynth_Alg14"/>
</dbReference>
<dbReference type="EMBL" id="JAGFMF010011858">
    <property type="protein sequence ID" value="KAG8511051.1"/>
    <property type="molecule type" value="Genomic_DNA"/>
</dbReference>
<dbReference type="AlphaFoldDB" id="A0A8J6A0F5"/>
<keyword evidence="6" id="KW-0808">Transferase</keyword>